<name>A0A6J5LFH1_9CAUD</name>
<dbReference type="EMBL" id="LR796253">
    <property type="protein sequence ID" value="CAB4131827.1"/>
    <property type="molecule type" value="Genomic_DNA"/>
</dbReference>
<proteinExistence type="predicted"/>
<organism evidence="1">
    <name type="scientific">uncultured Caudovirales phage</name>
    <dbReference type="NCBI Taxonomy" id="2100421"/>
    <lineage>
        <taxon>Viruses</taxon>
        <taxon>Duplodnaviria</taxon>
        <taxon>Heunggongvirae</taxon>
        <taxon>Uroviricota</taxon>
        <taxon>Caudoviricetes</taxon>
        <taxon>Peduoviridae</taxon>
        <taxon>Maltschvirus</taxon>
        <taxon>Maltschvirus maltsch</taxon>
    </lineage>
</organism>
<accession>A0A6J5LFH1</accession>
<protein>
    <submittedName>
        <fullName evidence="1">Uncharacterized protein</fullName>
    </submittedName>
</protein>
<sequence length="94" mass="10310">MAKAKLVVELNEGSVDRLGVLLAQIADLTKEADAIKDAIKLSGQSIEGNLFKATLVDMDRKVFDKEFFVAQNGAEVYDAYTKNTLCISVRVTSR</sequence>
<gene>
    <name evidence="1" type="ORF">UFOVP125_37</name>
</gene>
<reference evidence="1" key="1">
    <citation type="submission" date="2020-04" db="EMBL/GenBank/DDBJ databases">
        <authorList>
            <person name="Chiriac C."/>
            <person name="Salcher M."/>
            <person name="Ghai R."/>
            <person name="Kavagutti S V."/>
        </authorList>
    </citation>
    <scope>NUCLEOTIDE SEQUENCE</scope>
</reference>
<evidence type="ECO:0000313" key="1">
    <source>
        <dbReference type="EMBL" id="CAB4131827.1"/>
    </source>
</evidence>